<reference evidence="2" key="2">
    <citation type="submission" date="2019-07" db="EMBL/GenBank/DDBJ databases">
        <authorList>
            <person name="Yang Y."/>
            <person name="Bocs S."/>
            <person name="Baudouin L."/>
        </authorList>
    </citation>
    <scope>NUCLEOTIDE SEQUENCE</scope>
    <source>
        <tissue evidence="2">Spear leaf of Hainan Tall coconut</tissue>
    </source>
</reference>
<sequence length="86" mass="8850">MGIRVSATATRGTGRVGNHGTGGGGEGPGDLRGGRGPFRACSYYSSSSSSPSYAQPLDGVGLCLRVGWSWIRPTSSLTPMSVSMKR</sequence>
<evidence type="ECO:0000313" key="2">
    <source>
        <dbReference type="EMBL" id="KAG1359515.1"/>
    </source>
</evidence>
<comment type="caution">
    <text evidence="2">The sequence shown here is derived from an EMBL/GenBank/DDBJ whole genome shotgun (WGS) entry which is preliminary data.</text>
</comment>
<evidence type="ECO:0000313" key="3">
    <source>
        <dbReference type="Proteomes" id="UP000797356"/>
    </source>
</evidence>
<name>A0A8K0IJ39_COCNU</name>
<feature type="region of interest" description="Disordered" evidence="1">
    <location>
        <begin position="1"/>
        <end position="33"/>
    </location>
</feature>
<dbReference type="Proteomes" id="UP000797356">
    <property type="component" value="Chromosome 8"/>
</dbReference>
<dbReference type="AlphaFoldDB" id="A0A8K0IJ39"/>
<reference evidence="2" key="1">
    <citation type="journal article" date="2017" name="Gigascience">
        <title>The genome draft of coconut (Cocos nucifera).</title>
        <authorList>
            <person name="Xiao Y."/>
            <person name="Xu P."/>
            <person name="Fan H."/>
            <person name="Baudouin L."/>
            <person name="Xia W."/>
            <person name="Bocs S."/>
            <person name="Xu J."/>
            <person name="Li Q."/>
            <person name="Guo A."/>
            <person name="Zhou L."/>
            <person name="Li J."/>
            <person name="Wu Y."/>
            <person name="Ma Z."/>
            <person name="Armero A."/>
            <person name="Issali A.E."/>
            <person name="Liu N."/>
            <person name="Peng M."/>
            <person name="Yang Y."/>
        </authorList>
    </citation>
    <scope>NUCLEOTIDE SEQUENCE</scope>
    <source>
        <tissue evidence="2">Spear leaf of Hainan Tall coconut</tissue>
    </source>
</reference>
<gene>
    <name evidence="2" type="ORF">COCNU_08G009610</name>
</gene>
<proteinExistence type="predicted"/>
<dbReference type="EMBL" id="CM017879">
    <property type="protein sequence ID" value="KAG1359515.1"/>
    <property type="molecule type" value="Genomic_DNA"/>
</dbReference>
<evidence type="ECO:0000256" key="1">
    <source>
        <dbReference type="SAM" id="MobiDB-lite"/>
    </source>
</evidence>
<keyword evidence="3" id="KW-1185">Reference proteome</keyword>
<protein>
    <submittedName>
        <fullName evidence="2">Uncharacterized protein</fullName>
    </submittedName>
</protein>
<feature type="compositionally biased region" description="Gly residues" evidence="1">
    <location>
        <begin position="14"/>
        <end position="33"/>
    </location>
</feature>
<organism evidence="2 3">
    <name type="scientific">Cocos nucifera</name>
    <name type="common">Coconut palm</name>
    <dbReference type="NCBI Taxonomy" id="13894"/>
    <lineage>
        <taxon>Eukaryota</taxon>
        <taxon>Viridiplantae</taxon>
        <taxon>Streptophyta</taxon>
        <taxon>Embryophyta</taxon>
        <taxon>Tracheophyta</taxon>
        <taxon>Spermatophyta</taxon>
        <taxon>Magnoliopsida</taxon>
        <taxon>Liliopsida</taxon>
        <taxon>Arecaceae</taxon>
        <taxon>Arecoideae</taxon>
        <taxon>Cocoseae</taxon>
        <taxon>Attaleinae</taxon>
        <taxon>Cocos</taxon>
    </lineage>
</organism>
<accession>A0A8K0IJ39</accession>